<dbReference type="PROSITE" id="PS51257">
    <property type="entry name" value="PROKAR_LIPOPROTEIN"/>
    <property type="match status" value="1"/>
</dbReference>
<gene>
    <name evidence="1" type="ORF">SAMN05192554_102233</name>
</gene>
<accession>A0A1G9TAE9</accession>
<proteinExistence type="predicted"/>
<name>A0A1G9TAE9_9EURY</name>
<organism evidence="1 2">
    <name type="scientific">Haloarchaeobius iranensis</name>
    <dbReference type="NCBI Taxonomy" id="996166"/>
    <lineage>
        <taxon>Archaea</taxon>
        <taxon>Methanobacteriati</taxon>
        <taxon>Methanobacteriota</taxon>
        <taxon>Stenosarchaea group</taxon>
        <taxon>Halobacteria</taxon>
        <taxon>Halobacteriales</taxon>
        <taxon>Halorubellaceae</taxon>
        <taxon>Haloarchaeobius</taxon>
    </lineage>
</organism>
<dbReference type="STRING" id="996166.SAMN05192554_102233"/>
<evidence type="ECO:0000313" key="2">
    <source>
        <dbReference type="Proteomes" id="UP000199370"/>
    </source>
</evidence>
<reference evidence="1 2" key="1">
    <citation type="submission" date="2016-10" db="EMBL/GenBank/DDBJ databases">
        <authorList>
            <person name="de Groot N.N."/>
        </authorList>
    </citation>
    <scope>NUCLEOTIDE SEQUENCE [LARGE SCALE GENOMIC DNA]</scope>
    <source>
        <strain evidence="2">EB21,IBRC-M 10013,KCTC 4048</strain>
    </source>
</reference>
<evidence type="ECO:0000313" key="1">
    <source>
        <dbReference type="EMBL" id="SDM44634.1"/>
    </source>
</evidence>
<sequence>MRRAAGTALLGSLASTAGCLGGSGGDTWDAGREGSLQPWLYDPASYREDVTDYVVGYWEPATFAASQDALRESAGRVQRYHAAAPENVEFTVELGGASDSGGLPYVLVSRGSFDAETVRDSLTAEFERVGTLGDRPLYGDGTDAFAVVADGELVFVRGLSRADAESYVTGSRSFASDDDRLASFFDTVGVGANAGFRLSTDDDGTPTLHGHAYRVDGGTTTARALRVPGVDEARGEELTSYLDQVQSSVDRLRSASVEYDAERVLLDLKFATAQAPFGVDPLSNFGLR</sequence>
<dbReference type="RefSeq" id="WP_089731458.1">
    <property type="nucleotide sequence ID" value="NZ_FNIA01000002.1"/>
</dbReference>
<protein>
    <submittedName>
        <fullName evidence="1">Uncharacterized protein</fullName>
    </submittedName>
</protein>
<keyword evidence="2" id="KW-1185">Reference proteome</keyword>
<dbReference type="Proteomes" id="UP000199370">
    <property type="component" value="Unassembled WGS sequence"/>
</dbReference>
<dbReference type="AlphaFoldDB" id="A0A1G9TAE9"/>
<dbReference type="EMBL" id="FNIA01000002">
    <property type="protein sequence ID" value="SDM44634.1"/>
    <property type="molecule type" value="Genomic_DNA"/>
</dbReference>